<dbReference type="InterPro" id="IPR035969">
    <property type="entry name" value="Rab-GAP_TBC_sf"/>
</dbReference>
<dbReference type="GO" id="GO:0006888">
    <property type="term" value="P:endoplasmic reticulum to Golgi vesicle-mediated transport"/>
    <property type="evidence" value="ECO:0007669"/>
    <property type="project" value="TreeGrafter"/>
</dbReference>
<evidence type="ECO:0000256" key="2">
    <source>
        <dbReference type="SAM" id="MobiDB-lite"/>
    </source>
</evidence>
<dbReference type="PANTHER" id="PTHR20913">
    <property type="entry name" value="TBC1 DOMAIN FAMILY MEMBER 20/GTPASE"/>
    <property type="match status" value="1"/>
</dbReference>
<evidence type="ECO:0000313" key="4">
    <source>
        <dbReference type="EMBL" id="CAD8450930.1"/>
    </source>
</evidence>
<keyword evidence="1" id="KW-0343">GTPase activation</keyword>
<feature type="compositionally biased region" description="Basic and acidic residues" evidence="2">
    <location>
        <begin position="256"/>
        <end position="281"/>
    </location>
</feature>
<dbReference type="InterPro" id="IPR045913">
    <property type="entry name" value="TBC20/Gyp8-like"/>
</dbReference>
<feature type="compositionally biased region" description="Low complexity" evidence="2">
    <location>
        <begin position="510"/>
        <end position="524"/>
    </location>
</feature>
<feature type="region of interest" description="Disordered" evidence="2">
    <location>
        <begin position="478"/>
        <end position="554"/>
    </location>
</feature>
<dbReference type="AlphaFoldDB" id="A0A7S0DCU1"/>
<reference evidence="4" key="1">
    <citation type="submission" date="2021-01" db="EMBL/GenBank/DDBJ databases">
        <authorList>
            <person name="Corre E."/>
            <person name="Pelletier E."/>
            <person name="Niang G."/>
            <person name="Scheremetjew M."/>
            <person name="Finn R."/>
            <person name="Kale V."/>
            <person name="Holt S."/>
            <person name="Cochrane G."/>
            <person name="Meng A."/>
            <person name="Brown T."/>
            <person name="Cohen L."/>
        </authorList>
    </citation>
    <scope>NUCLEOTIDE SEQUENCE</scope>
    <source>
        <strain evidence="4">CCAC1681</strain>
    </source>
</reference>
<evidence type="ECO:0000256" key="1">
    <source>
        <dbReference type="ARBA" id="ARBA00022468"/>
    </source>
</evidence>
<accession>A0A7S0DCU1</accession>
<sequence>MSGAPPDPRGECPETPADDDDVSRLLAMDVTPTSELAAVASARGFRDAATRARAWPKLLALDVTRADASAALFEGRATALNARERNQVELDVRRSHWIPASAGAEQRARLSRVIRGVLATHPGECRYYQGLHDVAAVLLLVCGDAAPAVLDRLVVGHLRDAVRGGGLDTVLETLRLLPHLIAVADPELHAAVFPASTRSAFAESKRSPGPKIGAAVRIPSGTVPERDARDAKDAQNSTAFSLDARDASTASTETENTFRTRSRSESSSKTAKAESSRDERLNPNGDVAEDSDSDSDSFELLSVADFSEMEHVGTCHFAVSWLLTWFAHSLDRLEDVSRLFDAFLSSDPLMPLYVGAAAVVADRETLLAMARGEMDENGDYVVEAEKDGKKKSRAMNRAEDWPLIEGMLHTRLSVLPALGGGGSLQKQKSEFKSQTTPVVRVRWKVVEAAGEDGGFRAAVAVRLVVEERKNALRVPEKKKTGVGRRGGSAVRRGASRAASPARAVHRAGHGARPVQRVRGVPVPVARHEPLGLRRVESKVESKPRRDGRRRRRRR</sequence>
<feature type="domain" description="Rab-GAP TBC" evidence="3">
    <location>
        <begin position="45"/>
        <end position="347"/>
    </location>
</feature>
<name>A0A7S0DCU1_MICPS</name>
<proteinExistence type="predicted"/>
<feature type="region of interest" description="Disordered" evidence="2">
    <location>
        <begin position="201"/>
        <end position="294"/>
    </location>
</feature>
<dbReference type="Gene3D" id="1.10.472.80">
    <property type="entry name" value="Ypt/Rab-GAP domain of gyp1p, domain 3"/>
    <property type="match status" value="1"/>
</dbReference>
<dbReference type="SMART" id="SM00164">
    <property type="entry name" value="TBC"/>
    <property type="match status" value="1"/>
</dbReference>
<dbReference type="Gene3D" id="1.10.8.1310">
    <property type="match status" value="1"/>
</dbReference>
<evidence type="ECO:0000259" key="3">
    <source>
        <dbReference type="PROSITE" id="PS50086"/>
    </source>
</evidence>
<dbReference type="Pfam" id="PF00566">
    <property type="entry name" value="RabGAP-TBC"/>
    <property type="match status" value="1"/>
</dbReference>
<dbReference type="GO" id="GO:0005789">
    <property type="term" value="C:endoplasmic reticulum membrane"/>
    <property type="evidence" value="ECO:0007669"/>
    <property type="project" value="TreeGrafter"/>
</dbReference>
<feature type="compositionally biased region" description="Low complexity" evidence="2">
    <location>
        <begin position="487"/>
        <end position="502"/>
    </location>
</feature>
<gene>
    <name evidence="4" type="ORF">MSP1401_LOCUS11925</name>
</gene>
<feature type="region of interest" description="Disordered" evidence="2">
    <location>
        <begin position="1"/>
        <end position="21"/>
    </location>
</feature>
<feature type="compositionally biased region" description="Basic and acidic residues" evidence="2">
    <location>
        <begin position="224"/>
        <end position="233"/>
    </location>
</feature>
<feature type="compositionally biased region" description="Basic and acidic residues" evidence="2">
    <location>
        <begin position="525"/>
        <end position="544"/>
    </location>
</feature>
<feature type="compositionally biased region" description="Basic residues" evidence="2">
    <location>
        <begin position="545"/>
        <end position="554"/>
    </location>
</feature>
<organism evidence="4">
    <name type="scientific">Micromonas pusilla</name>
    <name type="common">Picoplanktonic green alga</name>
    <name type="synonym">Chromulina pusilla</name>
    <dbReference type="NCBI Taxonomy" id="38833"/>
    <lineage>
        <taxon>Eukaryota</taxon>
        <taxon>Viridiplantae</taxon>
        <taxon>Chlorophyta</taxon>
        <taxon>Mamiellophyceae</taxon>
        <taxon>Mamiellales</taxon>
        <taxon>Mamiellaceae</taxon>
        <taxon>Micromonas</taxon>
    </lineage>
</organism>
<protein>
    <recommendedName>
        <fullName evidence="3">Rab-GAP TBC domain-containing protein</fullName>
    </recommendedName>
</protein>
<dbReference type="GO" id="GO:0005096">
    <property type="term" value="F:GTPase activator activity"/>
    <property type="evidence" value="ECO:0007669"/>
    <property type="project" value="UniProtKB-KW"/>
</dbReference>
<dbReference type="SUPFAM" id="SSF47923">
    <property type="entry name" value="Ypt/Rab-GAP domain of gyp1p"/>
    <property type="match status" value="2"/>
</dbReference>
<dbReference type="EMBL" id="HBEN01014298">
    <property type="protein sequence ID" value="CAD8450930.1"/>
    <property type="molecule type" value="Transcribed_RNA"/>
</dbReference>
<dbReference type="PROSITE" id="PS50086">
    <property type="entry name" value="TBC_RABGAP"/>
    <property type="match status" value="1"/>
</dbReference>
<dbReference type="InterPro" id="IPR000195">
    <property type="entry name" value="Rab-GAP-TBC_dom"/>
</dbReference>
<dbReference type="PANTHER" id="PTHR20913:SF7">
    <property type="entry name" value="RE60063P"/>
    <property type="match status" value="1"/>
</dbReference>